<dbReference type="Gene3D" id="3.40.50.1820">
    <property type="entry name" value="alpha/beta hydrolase"/>
    <property type="match status" value="1"/>
</dbReference>
<dbReference type="PRINTS" id="PR00724">
    <property type="entry name" value="CRBOXYPTASEC"/>
</dbReference>
<reference evidence="8" key="1">
    <citation type="submission" date="2020-08" db="EMBL/GenBank/DDBJ databases">
        <title>Multicomponent nature underlies the extraordinary mechanical properties of spider dragline silk.</title>
        <authorList>
            <person name="Kono N."/>
            <person name="Nakamura H."/>
            <person name="Mori M."/>
            <person name="Yoshida Y."/>
            <person name="Ohtoshi R."/>
            <person name="Malay A.D."/>
            <person name="Moran D.A.P."/>
            <person name="Tomita M."/>
            <person name="Numata K."/>
            <person name="Arakawa K."/>
        </authorList>
    </citation>
    <scope>NUCLEOTIDE SEQUENCE</scope>
</reference>
<dbReference type="Proteomes" id="UP000887013">
    <property type="component" value="Unassembled WGS sequence"/>
</dbReference>
<dbReference type="PROSITE" id="PS00131">
    <property type="entry name" value="CARBOXYPEPT_SER_SER"/>
    <property type="match status" value="1"/>
</dbReference>
<evidence type="ECO:0000313" key="9">
    <source>
        <dbReference type="Proteomes" id="UP000887013"/>
    </source>
</evidence>
<sequence length="466" mass="53955">MELYPYTVFEHLRRKIKFLFRILLTYFIIPIIDAGQPLILTPYIENGQIEQVRSLSKVGRLPRVPRNFPSYSGYITVNKTHNSNMFFWFFPAMNNNTKAPVILWLEGGPGASDLLSLFVLHGPYIVLEDRSIELRKYTWIKEFHVIYVDNPVGTGFSFTGSEDGYVTNQDEVAEDLYEFLQQFFQVYYEYSQNDFYIIGESYGGKFVPAIAYKIHNAGPPAEVTFKGIAIGNGWCDPETQVVNYSDYFYQLGIIDRKQALVIRNVTDQVVQNIRNENFEAARRLLGNVLGANAPGSSDPNYLLEFTGYQYPYYLLYTQYPPGEFYFPQYINLTRFKKAVHVGNLPFNSGEIVARYMINDIMRSVKTILIEIMNNYKVLIYNGQLDLNQPYTLMVDFLHSIEWNRSEEFKNADKKIWRLNNDIAGYVHNVGDFYLAVVRSAGHLVPRDQPEATLDLITRFINGEPYD</sequence>
<dbReference type="InterPro" id="IPR001563">
    <property type="entry name" value="Peptidase_S10"/>
</dbReference>
<evidence type="ECO:0000256" key="6">
    <source>
        <dbReference type="ARBA" id="ARBA00023180"/>
    </source>
</evidence>
<organism evidence="8 9">
    <name type="scientific">Nephila pilipes</name>
    <name type="common">Giant wood spider</name>
    <name type="synonym">Nephila maculata</name>
    <dbReference type="NCBI Taxonomy" id="299642"/>
    <lineage>
        <taxon>Eukaryota</taxon>
        <taxon>Metazoa</taxon>
        <taxon>Ecdysozoa</taxon>
        <taxon>Arthropoda</taxon>
        <taxon>Chelicerata</taxon>
        <taxon>Arachnida</taxon>
        <taxon>Araneae</taxon>
        <taxon>Araneomorphae</taxon>
        <taxon>Entelegynae</taxon>
        <taxon>Araneoidea</taxon>
        <taxon>Nephilidae</taxon>
        <taxon>Nephila</taxon>
    </lineage>
</organism>
<gene>
    <name evidence="8" type="primary">CPVL</name>
    <name evidence="8" type="ORF">NPIL_366461</name>
</gene>
<dbReference type="SUPFAM" id="SSF53474">
    <property type="entry name" value="alpha/beta-Hydrolases"/>
    <property type="match status" value="1"/>
</dbReference>
<dbReference type="InterPro" id="IPR018202">
    <property type="entry name" value="Ser_caboxypep_ser_AS"/>
</dbReference>
<dbReference type="AlphaFoldDB" id="A0A8X6IH69"/>
<evidence type="ECO:0000256" key="3">
    <source>
        <dbReference type="ARBA" id="ARBA00022670"/>
    </source>
</evidence>
<protein>
    <recommendedName>
        <fullName evidence="7">Carboxypeptidase</fullName>
        <ecNumber evidence="7">3.4.16.-</ecNumber>
    </recommendedName>
</protein>
<keyword evidence="5 7" id="KW-0378">Hydrolase</keyword>
<dbReference type="OrthoDB" id="6409825at2759"/>
<dbReference type="Pfam" id="PF00450">
    <property type="entry name" value="Peptidase_S10"/>
    <property type="match status" value="1"/>
</dbReference>
<evidence type="ECO:0000313" key="8">
    <source>
        <dbReference type="EMBL" id="GFS44826.1"/>
    </source>
</evidence>
<comment type="similarity">
    <text evidence="1 7">Belongs to the peptidase S10 family.</text>
</comment>
<keyword evidence="3 7" id="KW-0645">Protease</keyword>
<evidence type="ECO:0000256" key="7">
    <source>
        <dbReference type="RuleBase" id="RU361156"/>
    </source>
</evidence>
<keyword evidence="6" id="KW-0325">Glycoprotein</keyword>
<keyword evidence="4" id="KW-0732">Signal</keyword>
<comment type="caution">
    <text evidence="8">The sequence shown here is derived from an EMBL/GenBank/DDBJ whole genome shotgun (WGS) entry which is preliminary data.</text>
</comment>
<dbReference type="GO" id="GO:0006508">
    <property type="term" value="P:proteolysis"/>
    <property type="evidence" value="ECO:0007669"/>
    <property type="project" value="UniProtKB-KW"/>
</dbReference>
<dbReference type="PROSITE" id="PS00560">
    <property type="entry name" value="CARBOXYPEPT_SER_HIS"/>
    <property type="match status" value="1"/>
</dbReference>
<accession>A0A8X6IH69</accession>
<keyword evidence="9" id="KW-1185">Reference proteome</keyword>
<dbReference type="InterPro" id="IPR033124">
    <property type="entry name" value="Ser_caboxypep_his_AS"/>
</dbReference>
<proteinExistence type="inferred from homology"/>
<dbReference type="PANTHER" id="PTHR11802">
    <property type="entry name" value="SERINE PROTEASE FAMILY S10 SERINE CARBOXYPEPTIDASE"/>
    <property type="match status" value="1"/>
</dbReference>
<dbReference type="InterPro" id="IPR029058">
    <property type="entry name" value="AB_hydrolase_fold"/>
</dbReference>
<evidence type="ECO:0000256" key="2">
    <source>
        <dbReference type="ARBA" id="ARBA00022645"/>
    </source>
</evidence>
<name>A0A8X6IH69_NEPPI</name>
<dbReference type="PANTHER" id="PTHR11802:SF472">
    <property type="entry name" value="SERINE CARBOXYPEPTIDASE CPVL-RELATED"/>
    <property type="match status" value="1"/>
</dbReference>
<evidence type="ECO:0000256" key="4">
    <source>
        <dbReference type="ARBA" id="ARBA00022729"/>
    </source>
</evidence>
<keyword evidence="2 7" id="KW-0121">Carboxypeptidase</keyword>
<dbReference type="EMBL" id="BMAW01044456">
    <property type="protein sequence ID" value="GFS44826.1"/>
    <property type="molecule type" value="Genomic_DNA"/>
</dbReference>
<dbReference type="EC" id="3.4.16.-" evidence="7"/>
<evidence type="ECO:0000256" key="1">
    <source>
        <dbReference type="ARBA" id="ARBA00009431"/>
    </source>
</evidence>
<dbReference type="FunFam" id="3.40.50.1820:FF:000096">
    <property type="entry name" value="Carboxypeptidase vitellogenic-like"/>
    <property type="match status" value="1"/>
</dbReference>
<dbReference type="GO" id="GO:0004185">
    <property type="term" value="F:serine-type carboxypeptidase activity"/>
    <property type="evidence" value="ECO:0007669"/>
    <property type="project" value="UniProtKB-UniRule"/>
</dbReference>
<evidence type="ECO:0000256" key="5">
    <source>
        <dbReference type="ARBA" id="ARBA00022801"/>
    </source>
</evidence>